<dbReference type="EnsemblPlants" id="Ma01_t02430.1">
    <property type="protein sequence ID" value="Ma01_p02430.1"/>
    <property type="gene ID" value="Ma01_g02430"/>
</dbReference>
<dbReference type="Proteomes" id="UP000012960">
    <property type="component" value="Unplaced"/>
</dbReference>
<reference evidence="1" key="1">
    <citation type="submission" date="2021-05" db="UniProtKB">
        <authorList>
            <consortium name="EnsemblPlants"/>
        </authorList>
    </citation>
    <scope>IDENTIFICATION</scope>
    <source>
        <strain evidence="1">subsp. malaccensis</strain>
    </source>
</reference>
<organism evidence="1 2">
    <name type="scientific">Musa acuminata subsp. malaccensis</name>
    <name type="common">Wild banana</name>
    <name type="synonym">Musa malaccensis</name>
    <dbReference type="NCBI Taxonomy" id="214687"/>
    <lineage>
        <taxon>Eukaryota</taxon>
        <taxon>Viridiplantae</taxon>
        <taxon>Streptophyta</taxon>
        <taxon>Embryophyta</taxon>
        <taxon>Tracheophyta</taxon>
        <taxon>Spermatophyta</taxon>
        <taxon>Magnoliopsida</taxon>
        <taxon>Liliopsida</taxon>
        <taxon>Zingiberales</taxon>
        <taxon>Musaceae</taxon>
        <taxon>Musa</taxon>
    </lineage>
</organism>
<protein>
    <submittedName>
        <fullName evidence="1">Uncharacterized protein</fullName>
    </submittedName>
</protein>
<dbReference type="Gramene" id="Ma01_t02430.1">
    <property type="protein sequence ID" value="Ma01_p02430.1"/>
    <property type="gene ID" value="Ma01_g02430"/>
</dbReference>
<name>A0A804HPH3_MUSAM</name>
<proteinExistence type="predicted"/>
<keyword evidence="2" id="KW-1185">Reference proteome</keyword>
<evidence type="ECO:0000313" key="1">
    <source>
        <dbReference type="EnsemblPlants" id="Ma01_p02430.1"/>
    </source>
</evidence>
<dbReference type="InParanoid" id="A0A804HPH3"/>
<evidence type="ECO:0000313" key="2">
    <source>
        <dbReference type="Proteomes" id="UP000012960"/>
    </source>
</evidence>
<dbReference type="AlphaFoldDB" id="A0A804HPH3"/>
<accession>A0A804HPH3</accession>
<sequence>MRQIRYSIWFRAEEHIQTPSGPILVI</sequence>